<accession>A0A822YIM6</accession>
<evidence type="ECO:0000313" key="2">
    <source>
        <dbReference type="EMBL" id="DAD32342.1"/>
    </source>
</evidence>
<organism evidence="2 3">
    <name type="scientific">Nelumbo nucifera</name>
    <name type="common">Sacred lotus</name>
    <dbReference type="NCBI Taxonomy" id="4432"/>
    <lineage>
        <taxon>Eukaryota</taxon>
        <taxon>Viridiplantae</taxon>
        <taxon>Streptophyta</taxon>
        <taxon>Embryophyta</taxon>
        <taxon>Tracheophyta</taxon>
        <taxon>Spermatophyta</taxon>
        <taxon>Magnoliopsida</taxon>
        <taxon>Proteales</taxon>
        <taxon>Nelumbonaceae</taxon>
        <taxon>Nelumbo</taxon>
    </lineage>
</organism>
<keyword evidence="3" id="KW-1185">Reference proteome</keyword>
<comment type="caution">
    <text evidence="2">The sequence shown here is derived from an EMBL/GenBank/DDBJ whole genome shotgun (WGS) entry which is preliminary data.</text>
</comment>
<evidence type="ECO:0000313" key="3">
    <source>
        <dbReference type="Proteomes" id="UP000607653"/>
    </source>
</evidence>
<dbReference type="AlphaFoldDB" id="A0A822YIM6"/>
<sequence>MRQFRQFPYGIMEENEREREEGVFNDSPMAPRMRGRGKRGSSMRQFRQFPYGIMEENEREREEGVGGVHEAIPTVPCSMGVQRGVLCSMNTISFLLLFHLSAPCKR</sequence>
<protein>
    <submittedName>
        <fullName evidence="2">Uncharacterized protein</fullName>
    </submittedName>
</protein>
<dbReference type="Proteomes" id="UP000607653">
    <property type="component" value="Unassembled WGS sequence"/>
</dbReference>
<dbReference type="EMBL" id="DUZY01000003">
    <property type="protein sequence ID" value="DAD32342.1"/>
    <property type="molecule type" value="Genomic_DNA"/>
</dbReference>
<feature type="region of interest" description="Disordered" evidence="1">
    <location>
        <begin position="16"/>
        <end position="67"/>
    </location>
</feature>
<proteinExistence type="predicted"/>
<evidence type="ECO:0000256" key="1">
    <source>
        <dbReference type="SAM" id="MobiDB-lite"/>
    </source>
</evidence>
<reference evidence="2 3" key="1">
    <citation type="journal article" date="2020" name="Mol. Biol. Evol.">
        <title>Distinct Expression and Methylation Patterns for Genes with Different Fates following a Single Whole-Genome Duplication in Flowering Plants.</title>
        <authorList>
            <person name="Shi T."/>
            <person name="Rahmani R.S."/>
            <person name="Gugger P.F."/>
            <person name="Wang M."/>
            <person name="Li H."/>
            <person name="Zhang Y."/>
            <person name="Li Z."/>
            <person name="Wang Q."/>
            <person name="Van de Peer Y."/>
            <person name="Marchal K."/>
            <person name="Chen J."/>
        </authorList>
    </citation>
    <scope>NUCLEOTIDE SEQUENCE [LARGE SCALE GENOMIC DNA]</scope>
    <source>
        <tissue evidence="2">Leaf</tissue>
    </source>
</reference>
<name>A0A822YIM6_NELNU</name>
<gene>
    <name evidence="2" type="ORF">HUJ06_011193</name>
</gene>